<dbReference type="Gene3D" id="2.40.50.90">
    <property type="match status" value="1"/>
</dbReference>
<dbReference type="SUPFAM" id="SSF50199">
    <property type="entry name" value="Staphylococcal nuclease"/>
    <property type="match status" value="1"/>
</dbReference>
<keyword evidence="2" id="KW-0255">Endonuclease</keyword>
<dbReference type="AlphaFoldDB" id="F6DP03"/>
<gene>
    <name evidence="6" type="ordered locus">Desru_2490</name>
</gene>
<keyword evidence="1" id="KW-0540">Nuclease</keyword>
<evidence type="ECO:0000259" key="5">
    <source>
        <dbReference type="PROSITE" id="PS50830"/>
    </source>
</evidence>
<dbReference type="STRING" id="696281.Desru_2490"/>
<evidence type="ECO:0000256" key="4">
    <source>
        <dbReference type="SAM" id="MobiDB-lite"/>
    </source>
</evidence>
<dbReference type="RefSeq" id="WP_013842478.1">
    <property type="nucleotide sequence ID" value="NC_015589.1"/>
</dbReference>
<dbReference type="Pfam" id="PF00565">
    <property type="entry name" value="SNase"/>
    <property type="match status" value="1"/>
</dbReference>
<dbReference type="KEGG" id="dru:Desru_2490"/>
<reference evidence="6 7" key="2">
    <citation type="journal article" date="2012" name="Stand. Genomic Sci.">
        <title>Complete genome sequence of the sulfate-reducing firmicute Desulfotomaculum ruminis type strain (DL(T)).</title>
        <authorList>
            <person name="Spring S."/>
            <person name="Visser M."/>
            <person name="Lu M."/>
            <person name="Copeland A."/>
            <person name="Lapidus A."/>
            <person name="Lucas S."/>
            <person name="Cheng J.F."/>
            <person name="Han C."/>
            <person name="Tapia R."/>
            <person name="Goodwin L.A."/>
            <person name="Pitluck S."/>
            <person name="Ivanova N."/>
            <person name="Land M."/>
            <person name="Hauser L."/>
            <person name="Larimer F."/>
            <person name="Rohde M."/>
            <person name="Goker M."/>
            <person name="Detter J.C."/>
            <person name="Kyrpides N.C."/>
            <person name="Woyke T."/>
            <person name="Schaap P.J."/>
            <person name="Plugge C.M."/>
            <person name="Muyzer G."/>
            <person name="Kuever J."/>
            <person name="Pereira I.A."/>
            <person name="Parshina S.N."/>
            <person name="Bernier-Latmani R."/>
            <person name="Stams A.J."/>
            <person name="Klenk H.P."/>
        </authorList>
    </citation>
    <scope>NUCLEOTIDE SEQUENCE [LARGE SCALE GENOMIC DNA]</scope>
    <source>
        <strain evidence="7">ATCC 23193 / DSM 2154 / NCIB 8452 / DL</strain>
    </source>
</reference>
<name>F6DP03_DESRL</name>
<dbReference type="InterPro" id="IPR002071">
    <property type="entry name" value="Thermonucl_AS"/>
</dbReference>
<reference evidence="7" key="1">
    <citation type="submission" date="2011-05" db="EMBL/GenBank/DDBJ databases">
        <title>Complete sequence of Desulfotomaculum ruminis DSM 2154.</title>
        <authorList>
            <person name="Lucas S."/>
            <person name="Copeland A."/>
            <person name="Lapidus A."/>
            <person name="Cheng J.-F."/>
            <person name="Goodwin L."/>
            <person name="Pitluck S."/>
            <person name="Lu M."/>
            <person name="Detter J.C."/>
            <person name="Han C."/>
            <person name="Tapia R."/>
            <person name="Land M."/>
            <person name="Hauser L."/>
            <person name="Kyrpides N."/>
            <person name="Ivanova N."/>
            <person name="Mikhailova N."/>
            <person name="Pagani I."/>
            <person name="Stams A.J.M."/>
            <person name="Plugge C.M."/>
            <person name="Muyzer G."/>
            <person name="Kuever J."/>
            <person name="Parshina S.N."/>
            <person name="Ivanova A.E."/>
            <person name="Nazina T.N."/>
            <person name="Brambilla E."/>
            <person name="Spring S."/>
            <person name="Klenk H.-P."/>
            <person name="Woyke T."/>
        </authorList>
    </citation>
    <scope>NUCLEOTIDE SEQUENCE [LARGE SCALE GENOMIC DNA]</scope>
    <source>
        <strain evidence="7">ATCC 23193 / DSM 2154 / NCIB 8452 / DL</strain>
    </source>
</reference>
<proteinExistence type="predicted"/>
<sequence>MRILGILVALGILISSLSWAIDNILGVIGLALAAWGVYEWNKNKKLGTVSKVPGVIVAAGLCLSLGWFGFANDGNSITSVVTSKQQKDSSSQVQLASITGTNQQDTTPVGQKVKSPISLLAGAVTRVVDGDTIHVNIDGKEETVRLIGIDTPETHHPNKPVQPYRPEAEQFTRSQLDGKQVWLEKDVQERNADGQLLAYVWTSQPNEINDKEIREKMFNAKLALEGYAQELTASPDVKYSDSFSVYIREAKEGNKGLWGLASNPSPEQPANNDSATKRVTQPAPTPAPTPTVKTTTPESVVNKQEVTVYITDTGSKYHSAGCQYLRTSQIPISLSNAKSSGYTPCSRCAPPM</sequence>
<evidence type="ECO:0000256" key="2">
    <source>
        <dbReference type="ARBA" id="ARBA00022759"/>
    </source>
</evidence>
<dbReference type="EMBL" id="CP002780">
    <property type="protein sequence ID" value="AEG60722.1"/>
    <property type="molecule type" value="Genomic_DNA"/>
</dbReference>
<dbReference type="PROSITE" id="PS50830">
    <property type="entry name" value="TNASE_3"/>
    <property type="match status" value="1"/>
</dbReference>
<feature type="domain" description="TNase-like" evidence="5">
    <location>
        <begin position="118"/>
        <end position="260"/>
    </location>
</feature>
<dbReference type="PROSITE" id="PS01123">
    <property type="entry name" value="TNASE_1"/>
    <property type="match status" value="1"/>
</dbReference>
<accession>F6DP03</accession>
<evidence type="ECO:0000256" key="3">
    <source>
        <dbReference type="ARBA" id="ARBA00022801"/>
    </source>
</evidence>
<evidence type="ECO:0000313" key="7">
    <source>
        <dbReference type="Proteomes" id="UP000009234"/>
    </source>
</evidence>
<dbReference type="SMART" id="SM00318">
    <property type="entry name" value="SNc"/>
    <property type="match status" value="1"/>
</dbReference>
<keyword evidence="7" id="KW-1185">Reference proteome</keyword>
<evidence type="ECO:0000313" key="6">
    <source>
        <dbReference type="EMBL" id="AEG60722.1"/>
    </source>
</evidence>
<organism evidence="6 7">
    <name type="scientific">Desulforamulus ruminis (strain ATCC 23193 / DSM 2154 / NCIMB 8452 / DL)</name>
    <name type="common">Desulfotomaculum ruminis</name>
    <dbReference type="NCBI Taxonomy" id="696281"/>
    <lineage>
        <taxon>Bacteria</taxon>
        <taxon>Bacillati</taxon>
        <taxon>Bacillota</taxon>
        <taxon>Clostridia</taxon>
        <taxon>Eubacteriales</taxon>
        <taxon>Peptococcaceae</taxon>
        <taxon>Desulforamulus</taxon>
    </lineage>
</organism>
<dbReference type="HOGENOM" id="CLU_046484_5_0_9"/>
<dbReference type="InterPro" id="IPR016071">
    <property type="entry name" value="Staphylococal_nuclease_OB-fold"/>
</dbReference>
<dbReference type="GO" id="GO:0004519">
    <property type="term" value="F:endonuclease activity"/>
    <property type="evidence" value="ECO:0007669"/>
    <property type="project" value="UniProtKB-KW"/>
</dbReference>
<evidence type="ECO:0000256" key="1">
    <source>
        <dbReference type="ARBA" id="ARBA00022722"/>
    </source>
</evidence>
<protein>
    <submittedName>
        <fullName evidence="6">Nuclease (SNase domain-containing protein)</fullName>
    </submittedName>
</protein>
<dbReference type="Proteomes" id="UP000009234">
    <property type="component" value="Chromosome"/>
</dbReference>
<keyword evidence="3" id="KW-0378">Hydrolase</keyword>
<dbReference type="eggNOG" id="COG1525">
    <property type="taxonomic scope" value="Bacteria"/>
</dbReference>
<dbReference type="GO" id="GO:0003676">
    <property type="term" value="F:nucleic acid binding"/>
    <property type="evidence" value="ECO:0007669"/>
    <property type="project" value="InterPro"/>
</dbReference>
<dbReference type="GO" id="GO:0016787">
    <property type="term" value="F:hydrolase activity"/>
    <property type="evidence" value="ECO:0007669"/>
    <property type="project" value="UniProtKB-KW"/>
</dbReference>
<feature type="compositionally biased region" description="Polar residues" evidence="4">
    <location>
        <begin position="262"/>
        <end position="278"/>
    </location>
</feature>
<feature type="region of interest" description="Disordered" evidence="4">
    <location>
        <begin position="257"/>
        <end position="297"/>
    </location>
</feature>
<dbReference type="eggNOG" id="COG2333">
    <property type="taxonomic scope" value="Bacteria"/>
</dbReference>
<dbReference type="PANTHER" id="PTHR12302:SF3">
    <property type="entry name" value="SERINE_THREONINE-PROTEIN KINASE 31"/>
    <property type="match status" value="1"/>
</dbReference>
<dbReference type="InterPro" id="IPR035437">
    <property type="entry name" value="SNase_OB-fold_sf"/>
</dbReference>
<dbReference type="PANTHER" id="PTHR12302">
    <property type="entry name" value="EBNA2 BINDING PROTEIN P100"/>
    <property type="match status" value="1"/>
</dbReference>